<keyword evidence="3" id="KW-1185">Reference proteome</keyword>
<dbReference type="EMBL" id="VCYH01000005">
    <property type="protein sequence ID" value="MDN7024971.1"/>
    <property type="molecule type" value="Genomic_DNA"/>
</dbReference>
<dbReference type="CDD" id="cd02440">
    <property type="entry name" value="AdoMet_MTases"/>
    <property type="match status" value="1"/>
</dbReference>
<name>A0ABT8MAK5_9EURY</name>
<dbReference type="InterPro" id="IPR050723">
    <property type="entry name" value="CFA/CMAS"/>
</dbReference>
<dbReference type="InterPro" id="IPR041698">
    <property type="entry name" value="Methyltransf_25"/>
</dbReference>
<accession>A0ABT8MAK5</accession>
<dbReference type="PANTHER" id="PTHR43667:SF2">
    <property type="entry name" value="FATTY ACID C-METHYL TRANSFERASE"/>
    <property type="match status" value="1"/>
</dbReference>
<comment type="caution">
    <text evidence="2">The sequence shown here is derived from an EMBL/GenBank/DDBJ whole genome shotgun (WGS) entry which is preliminary data.</text>
</comment>
<dbReference type="GO" id="GO:0008168">
    <property type="term" value="F:methyltransferase activity"/>
    <property type="evidence" value="ECO:0007669"/>
    <property type="project" value="UniProtKB-KW"/>
</dbReference>
<sequence>MTAIVDYNQLWRLLRQRQGGRTVDWDRRAASFHRAVAGTSAEVEAQVRALGLRPTDTVLDMGAGTGRFAVPLARHAAHVTALEPSAGMVAYLEQGMADAGLTNYSVVRRRWEDVEVGRDIPVHDVVFASNSLGFDDLAAGLEKIDAAARRAVHLLWFAGRERHPMDAELLRRLGRDGQERFVPDYRFIVNVLHVMGIYANVSVEKTTSRQVYDSPDDAVAWWCERNDISSSETEILRTYLAETLEPTDDGRFAAMRTGWRARIWWEKEDSGA</sequence>
<evidence type="ECO:0000313" key="3">
    <source>
        <dbReference type="Proteomes" id="UP001168338"/>
    </source>
</evidence>
<reference evidence="2" key="1">
    <citation type="submission" date="2019-05" db="EMBL/GenBank/DDBJ databases">
        <title>Methanoculleus sp. FWC-SCC1, a methanogenic archaeon isolated from deep marine cold seep.</title>
        <authorList>
            <person name="Chen Y.-W."/>
            <person name="Chen S.-C."/>
            <person name="Teng N.-H."/>
            <person name="Lai M.-C."/>
        </authorList>
    </citation>
    <scope>NUCLEOTIDE SEQUENCE</scope>
    <source>
        <strain evidence="2">FWC-SCC1</strain>
    </source>
</reference>
<evidence type="ECO:0000259" key="1">
    <source>
        <dbReference type="Pfam" id="PF13649"/>
    </source>
</evidence>
<dbReference type="InterPro" id="IPR029063">
    <property type="entry name" value="SAM-dependent_MTases_sf"/>
</dbReference>
<protein>
    <submittedName>
        <fullName evidence="2">Class I SAM-dependent methyltransferase</fullName>
    </submittedName>
</protein>
<proteinExistence type="predicted"/>
<feature type="domain" description="Methyltransferase" evidence="1">
    <location>
        <begin position="58"/>
        <end position="144"/>
    </location>
</feature>
<organism evidence="2 3">
    <name type="scientific">Methanoculleus frigidifontis</name>
    <dbReference type="NCBI Taxonomy" id="2584085"/>
    <lineage>
        <taxon>Archaea</taxon>
        <taxon>Methanobacteriati</taxon>
        <taxon>Methanobacteriota</taxon>
        <taxon>Stenosarchaea group</taxon>
        <taxon>Methanomicrobia</taxon>
        <taxon>Methanomicrobiales</taxon>
        <taxon>Methanomicrobiaceae</taxon>
        <taxon>Methanoculleus</taxon>
    </lineage>
</organism>
<dbReference type="GO" id="GO:0032259">
    <property type="term" value="P:methylation"/>
    <property type="evidence" value="ECO:0007669"/>
    <property type="project" value="UniProtKB-KW"/>
</dbReference>
<keyword evidence="2" id="KW-0808">Transferase</keyword>
<dbReference type="Gene3D" id="3.40.50.150">
    <property type="entry name" value="Vaccinia Virus protein VP39"/>
    <property type="match status" value="1"/>
</dbReference>
<keyword evidence="2" id="KW-0489">Methyltransferase</keyword>
<dbReference type="RefSeq" id="WP_301664099.1">
    <property type="nucleotide sequence ID" value="NZ_VCYH01000005.1"/>
</dbReference>
<dbReference type="PANTHER" id="PTHR43667">
    <property type="entry name" value="CYCLOPROPANE-FATTY-ACYL-PHOSPHOLIPID SYNTHASE"/>
    <property type="match status" value="1"/>
</dbReference>
<gene>
    <name evidence="2" type="ORF">FGU65_08740</name>
</gene>
<dbReference type="SUPFAM" id="SSF53335">
    <property type="entry name" value="S-adenosyl-L-methionine-dependent methyltransferases"/>
    <property type="match status" value="1"/>
</dbReference>
<dbReference type="Pfam" id="PF13649">
    <property type="entry name" value="Methyltransf_25"/>
    <property type="match status" value="1"/>
</dbReference>
<dbReference type="Proteomes" id="UP001168338">
    <property type="component" value="Unassembled WGS sequence"/>
</dbReference>
<evidence type="ECO:0000313" key="2">
    <source>
        <dbReference type="EMBL" id="MDN7024971.1"/>
    </source>
</evidence>